<accession>A0A9E6MUW3</accession>
<organism evidence="2 3">
    <name type="scientific">Ferrovum myxofaciens</name>
    <dbReference type="NCBI Taxonomy" id="416213"/>
    <lineage>
        <taxon>Bacteria</taxon>
        <taxon>Pseudomonadati</taxon>
        <taxon>Pseudomonadota</taxon>
        <taxon>Betaproteobacteria</taxon>
        <taxon>Ferrovales</taxon>
        <taxon>Ferrovaceae</taxon>
        <taxon>Ferrovum</taxon>
    </lineage>
</organism>
<dbReference type="EMBL" id="CP071137">
    <property type="protein sequence ID" value="QWY76786.1"/>
    <property type="molecule type" value="Genomic_DNA"/>
</dbReference>
<evidence type="ECO:0000313" key="3">
    <source>
        <dbReference type="Proteomes" id="UP000683551"/>
    </source>
</evidence>
<sequence length="279" mass="30738">MEMKSNYDPKTARLIVAILLTVVFSNLVAEGSKDLLYGVLKISPDGIWANVVIICISLLGFGMVSLWIKKLTEEYLSVRHLKNRTGVKSHQAVIMMASTPSGYNVDSSEGKVTIQTSKSNVSLSEDIAEDIDQLDRLNLQQFLRALKPHLGALKYLFLLSSGGKNGSYEYLTAFEMVVRHYVGDSVQVFHQGSEHLSFDDLEGVYQEFKSCIDFLSKEKKVSHGEIMIDVTGGTKTASIAAALATLEHEDIELQYVQTTSPYGVVSYNVISKSQGKVTG</sequence>
<gene>
    <name evidence="2" type="ORF">JZL65_09780</name>
</gene>
<dbReference type="AlphaFoldDB" id="A0A9E6MUW3"/>
<evidence type="ECO:0008006" key="4">
    <source>
        <dbReference type="Google" id="ProtNLM"/>
    </source>
</evidence>
<reference evidence="2" key="1">
    <citation type="submission" date="2021-02" db="EMBL/GenBank/DDBJ databases">
        <title>Comparative genomics of Ferrovum myxofaciens strains, predominant extremophile bacteria forming large biofilm stalactites in acid mine ecosystems.</title>
        <authorList>
            <person name="Burkartova K."/>
            <person name="Ridl J."/>
            <person name="Pajer P."/>
            <person name="Falteisek L."/>
        </authorList>
    </citation>
    <scope>NUCLEOTIDE SEQUENCE</scope>
    <source>
        <strain evidence="2">MI1III</strain>
    </source>
</reference>
<dbReference type="Proteomes" id="UP000683551">
    <property type="component" value="Chromosome"/>
</dbReference>
<feature type="transmembrane region" description="Helical" evidence="1">
    <location>
        <begin position="47"/>
        <end position="68"/>
    </location>
</feature>
<dbReference type="RefSeq" id="WP_420537646.1">
    <property type="nucleotide sequence ID" value="NZ_CP071137.1"/>
</dbReference>
<keyword evidence="1" id="KW-0812">Transmembrane</keyword>
<evidence type="ECO:0000256" key="1">
    <source>
        <dbReference type="SAM" id="Phobius"/>
    </source>
</evidence>
<proteinExistence type="predicted"/>
<evidence type="ECO:0000313" key="2">
    <source>
        <dbReference type="EMBL" id="QWY76786.1"/>
    </source>
</evidence>
<protein>
    <recommendedName>
        <fullName evidence="4">CRISPR-associated protein</fullName>
    </recommendedName>
</protein>
<keyword evidence="1" id="KW-0472">Membrane</keyword>
<name>A0A9E6MUW3_9PROT</name>
<keyword evidence="1" id="KW-1133">Transmembrane helix</keyword>